<proteinExistence type="predicted"/>
<dbReference type="KEGG" id="ole:K0B96_04865"/>
<keyword evidence="1" id="KW-0732">Signal</keyword>
<reference evidence="3" key="1">
    <citation type="submission" date="2021-08" db="EMBL/GenBank/DDBJ databases">
        <title>Genome of a novel bacterium of the phylum Verrucomicrobia, Oleiharenicola sp. KSB-15.</title>
        <authorList>
            <person name="Chung J.-H."/>
            <person name="Ahn J.-H."/>
            <person name="Yoon Y."/>
            <person name="Kim D.-Y."/>
            <person name="An S.-H."/>
            <person name="Park I."/>
            <person name="Yeon J."/>
        </authorList>
    </citation>
    <scope>NUCLEOTIDE SEQUENCE</scope>
    <source>
        <strain evidence="3">KSB-15</strain>
    </source>
</reference>
<dbReference type="EMBL" id="CP080507">
    <property type="protein sequence ID" value="QYM79952.1"/>
    <property type="molecule type" value="Genomic_DNA"/>
</dbReference>
<sequence>MKFLLLPLGFLLSLLVAHAASFEGTVKMTMTNGGTTHPITYEMKGSRVRTDVELGQGHNASAILDRDHDQMIMLMPAQHMYMVMPMRNAAAASGHDSDDVKIEKTSETQKILGYNCTKYVVTSKDTKTDVWATDELGTFMGLGAVGNPMGGRRAASAPWEQALTGKNFFPLRVVSESGKSPFRLEVTEVKKGIIPDSAFEPPADFRKFDMSGFPGMGRAASGAHDDQ</sequence>
<evidence type="ECO:0000259" key="2">
    <source>
        <dbReference type="Pfam" id="PF14371"/>
    </source>
</evidence>
<accession>A0A8F9TYN8</accession>
<evidence type="ECO:0000313" key="3">
    <source>
        <dbReference type="EMBL" id="QYM79952.1"/>
    </source>
</evidence>
<organism evidence="3 4">
    <name type="scientific">Horticoccus luteus</name>
    <dbReference type="NCBI Taxonomy" id="2862869"/>
    <lineage>
        <taxon>Bacteria</taxon>
        <taxon>Pseudomonadati</taxon>
        <taxon>Verrucomicrobiota</taxon>
        <taxon>Opitutia</taxon>
        <taxon>Opitutales</taxon>
        <taxon>Opitutaceae</taxon>
        <taxon>Horticoccus</taxon>
    </lineage>
</organism>
<dbReference type="RefSeq" id="WP_220164438.1">
    <property type="nucleotide sequence ID" value="NZ_CP080507.1"/>
</dbReference>
<dbReference type="Proteomes" id="UP000825051">
    <property type="component" value="Chromosome"/>
</dbReference>
<dbReference type="AlphaFoldDB" id="A0A8F9TYN8"/>
<feature type="chain" id="PRO_5034965683" evidence="1">
    <location>
        <begin position="20"/>
        <end position="227"/>
    </location>
</feature>
<protein>
    <submittedName>
        <fullName evidence="3">DUF4412 domain-containing protein</fullName>
    </submittedName>
</protein>
<feature type="domain" description="DUF4412" evidence="2">
    <location>
        <begin position="22"/>
        <end position="205"/>
    </location>
</feature>
<feature type="signal peptide" evidence="1">
    <location>
        <begin position="1"/>
        <end position="19"/>
    </location>
</feature>
<keyword evidence="4" id="KW-1185">Reference proteome</keyword>
<name>A0A8F9TYN8_9BACT</name>
<dbReference type="InterPro" id="IPR025524">
    <property type="entry name" value="DUF4412"/>
</dbReference>
<dbReference type="Pfam" id="PF14371">
    <property type="entry name" value="DUF4412"/>
    <property type="match status" value="1"/>
</dbReference>
<gene>
    <name evidence="3" type="ORF">K0B96_04865</name>
</gene>
<evidence type="ECO:0000256" key="1">
    <source>
        <dbReference type="SAM" id="SignalP"/>
    </source>
</evidence>
<evidence type="ECO:0000313" key="4">
    <source>
        <dbReference type="Proteomes" id="UP000825051"/>
    </source>
</evidence>